<dbReference type="AlphaFoldDB" id="A0A1M7H7D4"/>
<evidence type="ECO:0000313" key="7">
    <source>
        <dbReference type="EMBL" id="SHM24504.1"/>
    </source>
</evidence>
<dbReference type="Proteomes" id="UP000190911">
    <property type="component" value="Chromosome I"/>
</dbReference>
<keyword evidence="5 6" id="KW-0472">Membrane</keyword>
<evidence type="ECO:0000256" key="2">
    <source>
        <dbReference type="ARBA" id="ARBA00022475"/>
    </source>
</evidence>
<comment type="subcellular location">
    <subcellularLocation>
        <location evidence="1">Cell membrane</location>
        <topology evidence="1">Multi-pass membrane protein</topology>
    </subcellularLocation>
</comment>
<dbReference type="GO" id="GO:0005886">
    <property type="term" value="C:plasma membrane"/>
    <property type="evidence" value="ECO:0007669"/>
    <property type="project" value="UniProtKB-SubCell"/>
</dbReference>
<feature type="transmembrane region" description="Helical" evidence="6">
    <location>
        <begin position="84"/>
        <end position="101"/>
    </location>
</feature>
<reference evidence="7" key="1">
    <citation type="submission" date="2016-11" db="EMBL/GenBank/DDBJ databases">
        <authorList>
            <person name="Jaros S."/>
            <person name="Januszkiewicz K."/>
            <person name="Wedrychowicz H."/>
        </authorList>
    </citation>
    <scope>NUCLEOTIDE SEQUENCE [LARGE SCALE GENOMIC DNA]</scope>
    <source>
        <strain evidence="7">ACAM 12</strain>
    </source>
</reference>
<feature type="transmembrane region" description="Helical" evidence="6">
    <location>
        <begin position="14"/>
        <end position="35"/>
    </location>
</feature>
<evidence type="ECO:0000313" key="8">
    <source>
        <dbReference type="Proteomes" id="UP000190911"/>
    </source>
</evidence>
<keyword evidence="8" id="KW-1185">Reference proteome</keyword>
<keyword evidence="3 6" id="KW-0812">Transmembrane</keyword>
<name>A0A1M7H7D4_9GAMM</name>
<dbReference type="InterPro" id="IPR005598">
    <property type="entry name" value="ATP_synth_I"/>
</dbReference>
<feature type="transmembrane region" description="Helical" evidence="6">
    <location>
        <begin position="107"/>
        <end position="127"/>
    </location>
</feature>
<keyword evidence="4 6" id="KW-1133">Transmembrane helix</keyword>
<keyword evidence="2" id="KW-1003">Cell membrane</keyword>
<dbReference type="STRING" id="29571.SAMN05878437_1951"/>
<dbReference type="InParanoid" id="A0A1M7H7D4"/>
<dbReference type="RefSeq" id="WP_331712878.1">
    <property type="nucleotide sequence ID" value="NZ_LT670847.1"/>
</dbReference>
<evidence type="ECO:0000256" key="3">
    <source>
        <dbReference type="ARBA" id="ARBA00022692"/>
    </source>
</evidence>
<sequence length="137" mass="15033">MTMQRNRLKRRRGYVYRLAIAQAGVTLAGMLWGFIADGGDGVLSALKGALVAIIPQAMFVLRAGILNPRLGALQGAKRLLRAEMGKFGLTVALFTLLFVAAPPSNPAFFFSAYVAVVLTHWLGPWLLRRQRSTYRGN</sequence>
<evidence type="ECO:0000256" key="4">
    <source>
        <dbReference type="ARBA" id="ARBA00022989"/>
    </source>
</evidence>
<proteinExistence type="predicted"/>
<evidence type="ECO:0000256" key="1">
    <source>
        <dbReference type="ARBA" id="ARBA00004651"/>
    </source>
</evidence>
<gene>
    <name evidence="7" type="ORF">SAMN05878437_1951</name>
</gene>
<evidence type="ECO:0000256" key="5">
    <source>
        <dbReference type="ARBA" id="ARBA00023136"/>
    </source>
</evidence>
<feature type="transmembrane region" description="Helical" evidence="6">
    <location>
        <begin position="41"/>
        <end position="63"/>
    </location>
</feature>
<protein>
    <submittedName>
        <fullName evidence="7">ATP synthase protein I</fullName>
    </submittedName>
</protein>
<accession>A0A1M7H7D4</accession>
<dbReference type="Pfam" id="PF03899">
    <property type="entry name" value="ATP-synt_I"/>
    <property type="match status" value="1"/>
</dbReference>
<evidence type="ECO:0000256" key="6">
    <source>
        <dbReference type="SAM" id="Phobius"/>
    </source>
</evidence>
<dbReference type="EMBL" id="LT670847">
    <property type="protein sequence ID" value="SHM24504.1"/>
    <property type="molecule type" value="Genomic_DNA"/>
</dbReference>
<organism evidence="7 8">
    <name type="scientific">Vreelandella subglaciescola</name>
    <dbReference type="NCBI Taxonomy" id="29571"/>
    <lineage>
        <taxon>Bacteria</taxon>
        <taxon>Pseudomonadati</taxon>
        <taxon>Pseudomonadota</taxon>
        <taxon>Gammaproteobacteria</taxon>
        <taxon>Oceanospirillales</taxon>
        <taxon>Halomonadaceae</taxon>
        <taxon>Vreelandella</taxon>
    </lineage>
</organism>